<dbReference type="GO" id="GO:0044818">
    <property type="term" value="P:mitotic G2/M transition checkpoint"/>
    <property type="evidence" value="ECO:0007669"/>
    <property type="project" value="TreeGrafter"/>
</dbReference>
<dbReference type="VEuPathDB" id="FungiDB:AeMF1_006696"/>
<dbReference type="AlphaFoldDB" id="A0A6G0WHZ2"/>
<proteinExistence type="predicted"/>
<evidence type="ECO:0000256" key="1">
    <source>
        <dbReference type="ARBA" id="ARBA00023125"/>
    </source>
</evidence>
<keyword evidence="3" id="KW-1185">Reference proteome</keyword>
<protein>
    <submittedName>
        <fullName evidence="2">Uncharacterized protein</fullName>
    </submittedName>
</protein>
<dbReference type="Gene3D" id="2.40.50.140">
    <property type="entry name" value="Nucleic acid-binding proteins"/>
    <property type="match status" value="1"/>
</dbReference>
<organism evidence="2 3">
    <name type="scientific">Aphanomyces euteiches</name>
    <dbReference type="NCBI Taxonomy" id="100861"/>
    <lineage>
        <taxon>Eukaryota</taxon>
        <taxon>Sar</taxon>
        <taxon>Stramenopiles</taxon>
        <taxon>Oomycota</taxon>
        <taxon>Saprolegniomycetes</taxon>
        <taxon>Saprolegniales</taxon>
        <taxon>Verrucalvaceae</taxon>
        <taxon>Aphanomyces</taxon>
    </lineage>
</organism>
<dbReference type="SUPFAM" id="SSF50249">
    <property type="entry name" value="Nucleic acid-binding proteins"/>
    <property type="match status" value="1"/>
</dbReference>
<sequence>MALKRRSSNPPTRVRDFPLLVEKSKGDKDKMIVNLQVIVLDMDDLQNSSSSYASVLIADDTAAATLLLKRSLAQYLNCGDIVSIENAALIFHNTHLVVSLSPTGRIERVGEFTMVFKENINVSNYVYTKDASGLMVLDRRPKPTPQPRA</sequence>
<dbReference type="OrthoDB" id="295715at2759"/>
<evidence type="ECO:0000313" key="3">
    <source>
        <dbReference type="Proteomes" id="UP000481153"/>
    </source>
</evidence>
<dbReference type="InterPro" id="IPR051231">
    <property type="entry name" value="SOSS-B"/>
</dbReference>
<reference evidence="2 3" key="1">
    <citation type="submission" date="2019-07" db="EMBL/GenBank/DDBJ databases">
        <title>Genomics analysis of Aphanomyces spp. identifies a new class of oomycete effector associated with host adaptation.</title>
        <authorList>
            <person name="Gaulin E."/>
        </authorList>
    </citation>
    <scope>NUCLEOTIDE SEQUENCE [LARGE SCALE GENOMIC DNA]</scope>
    <source>
        <strain evidence="2 3">ATCC 201684</strain>
    </source>
</reference>
<comment type="caution">
    <text evidence="2">The sequence shown here is derived from an EMBL/GenBank/DDBJ whole genome shotgun (WGS) entry which is preliminary data.</text>
</comment>
<dbReference type="GO" id="GO:0000724">
    <property type="term" value="P:double-strand break repair via homologous recombination"/>
    <property type="evidence" value="ECO:0007669"/>
    <property type="project" value="TreeGrafter"/>
</dbReference>
<dbReference type="GO" id="GO:0003677">
    <property type="term" value="F:DNA binding"/>
    <property type="evidence" value="ECO:0007669"/>
    <property type="project" value="UniProtKB-KW"/>
</dbReference>
<accession>A0A6G0WHZ2</accession>
<dbReference type="PANTHER" id="PTHR13356:SF0">
    <property type="entry name" value="SOSS COMPLEX SUBUNIT B HOMOLOG"/>
    <property type="match status" value="1"/>
</dbReference>
<keyword evidence="1" id="KW-0238">DNA-binding</keyword>
<gene>
    <name evidence="2" type="ORF">Ae201684_015046</name>
</gene>
<evidence type="ECO:0000313" key="2">
    <source>
        <dbReference type="EMBL" id="KAF0726790.1"/>
    </source>
</evidence>
<dbReference type="EMBL" id="VJMJ01000207">
    <property type="protein sequence ID" value="KAF0726790.1"/>
    <property type="molecule type" value="Genomic_DNA"/>
</dbReference>
<name>A0A6G0WHZ2_9STRA</name>
<dbReference type="PANTHER" id="PTHR13356">
    <property type="entry name" value="OB FOLD NUCLEIC ACID BINDING PROTEIN-RELATED"/>
    <property type="match status" value="1"/>
</dbReference>
<dbReference type="InterPro" id="IPR012340">
    <property type="entry name" value="NA-bd_OB-fold"/>
</dbReference>
<dbReference type="GO" id="GO:0070876">
    <property type="term" value="C:SOSS complex"/>
    <property type="evidence" value="ECO:0007669"/>
    <property type="project" value="TreeGrafter"/>
</dbReference>
<dbReference type="Proteomes" id="UP000481153">
    <property type="component" value="Unassembled WGS sequence"/>
</dbReference>
<dbReference type="GO" id="GO:0010212">
    <property type="term" value="P:response to ionizing radiation"/>
    <property type="evidence" value="ECO:0007669"/>
    <property type="project" value="TreeGrafter"/>
</dbReference>